<organism evidence="8 9">
    <name type="scientific">Malurus cyaneus samueli</name>
    <dbReference type="NCBI Taxonomy" id="2593467"/>
    <lineage>
        <taxon>Eukaryota</taxon>
        <taxon>Metazoa</taxon>
        <taxon>Chordata</taxon>
        <taxon>Craniata</taxon>
        <taxon>Vertebrata</taxon>
        <taxon>Euteleostomi</taxon>
        <taxon>Archelosauria</taxon>
        <taxon>Archosauria</taxon>
        <taxon>Dinosauria</taxon>
        <taxon>Saurischia</taxon>
        <taxon>Theropoda</taxon>
        <taxon>Coelurosauria</taxon>
        <taxon>Aves</taxon>
        <taxon>Neognathae</taxon>
        <taxon>Neoaves</taxon>
        <taxon>Telluraves</taxon>
        <taxon>Australaves</taxon>
        <taxon>Passeriformes</taxon>
        <taxon>Meliphagoidea</taxon>
        <taxon>Maluridae</taxon>
        <taxon>Malurus</taxon>
    </lineage>
</organism>
<comment type="subcellular location">
    <subcellularLocation>
        <location evidence="1">Nucleus</location>
    </subcellularLocation>
</comment>
<evidence type="ECO:0000256" key="7">
    <source>
        <dbReference type="SAM" id="MobiDB-lite"/>
    </source>
</evidence>
<feature type="compositionally biased region" description="Basic and acidic residues" evidence="7">
    <location>
        <begin position="1281"/>
        <end position="1299"/>
    </location>
</feature>
<dbReference type="GO" id="GO:0006281">
    <property type="term" value="P:DNA repair"/>
    <property type="evidence" value="ECO:0007669"/>
    <property type="project" value="TreeGrafter"/>
</dbReference>
<evidence type="ECO:0000256" key="2">
    <source>
        <dbReference type="ARBA" id="ARBA00022618"/>
    </source>
</evidence>
<evidence type="ECO:0000256" key="5">
    <source>
        <dbReference type="ARBA" id="ARBA00023242"/>
    </source>
</evidence>
<sequence>KCLPQSPTERTRGRWLWALGATHAGRQGALLPRSGRARSPRRFHWSSRRRVGAILKPSGGPGRAAEGEGAGRDWLRRRRRQCLSEPGAAATRANDGKITYPPGVKEISDKISKEEMVRRLKMVVKTFMDMDQDSEEEKELYLNLALHLASDFFLKHPDKDVRLLVACCLADIFRIYAPEAPYTSPDKLKDIFMFITRQLKGLEDTKSPQFNRYFYLLENIAWVKSYNICFELEDSNEIFTQLYRTLFSVINNGHNQKVHMHMVDLMSSIICEGDTVSQELLDTVLVNLVPAHKNLNKQAYDLAKALLKRTAQAIEPYITNFFNQVLMLGKTSISDLSEHVFDLILELYNIDSHLLLSVLPQLEFKLKSNDNEERLQVVKLLAKMFGAKDSELASQNKPLWQCYLGRFNDIHVPIRLECVKFASHCLMNHPDLAKDLTEYLKVRSHDPEEAIRHDVIVSIVTAAKKDLLLVNDHLLNFVRERTLDKRWRVRKEAMMGLAQIYKKYSLQSEAGKEAAKQISWIKDKLLHIYYQNSIDDRLLVERIFAQYMVPHNLETNERMKCLYYLYATLDSNAVKALNEMWKCQNLLRHQVKDLVDLIKQPKTDASSKAIFSKVMVITRNLPDPGKAQDFMKKFTQVLEDDEKIRSQLEMLVSPTCSCKQAEGCVREITKKLGNPKQPTNPFLEMIKFLLERIAPVHIDTESISALIKQVNKSIDGTADDEDEGVPTDQAIRAGLELLKVLSFTHPISFHSAETFESLLACLKMDDEKVAEAALQIFKNTGSKIEEDFPHIRSALLPVLHHKAKKGPPRQAKYAIHCIHAIFSSKETQFAQIFEPLHKSLDPSNFEHLITPLVTIGHIAMLAPDQFAAPLKSLVATFIVKDLLMNDRLPGKKTTKLWVPDEEVSPETLVKIQAIKMMVRWLLGMKNNHSKSGTSTLRLLTTILHSDGDLTEQGKISKPDMSRLRLAAGNAIVKLAQEPCYHEIITLEQYQLCALAINDECYQVRQIFAQKLHKGLSRLRLPLEYMAICALCAKDPVKERRAHARQCLVKNINVRREYLKQHAAVSEKLLSLLPEYVVPYTIHLLAHDPDYVKVQDIEQLKDIKECLWFILEILMAKNENNSHAFIRKMVENIKQTKDAQGPDDQKMNEKLYTVCDVAMNIIMSKSTTYSLESPKDPVLPARYFTQPDKNFSNTKNYLPPEMKSFFTPGKPKAANVLGAVNKPLSSAGKQSQSKSSRMETVSNASSSSNPSSPGRIKGRLDSTEMDHSENEEFTLASPLPGKKTDKRDDSDFVRSEMEKPRGRKKAVITDSEEKLSIDDLNKLGQEPKLRGSQRGRKRPSAVVSEADETQWQEEKRLKEVAIESEDEQNSPPKKGRRGRPTRTNNGAAPKEEPVAKSSKRSKKKQPPAAAVEEEEEEEERQTENIEQKPKGRQNRTSKRTQQRAEPSETSTVESAQSTPQKRRGRSSQTPPAQQKKVRASRSKQAASKENESSEEMDVFQSGSPVSDDIPPEEVMEEEEVSTINVRRRTSKRERR</sequence>
<feature type="compositionally biased region" description="Low complexity" evidence="7">
    <location>
        <begin position="1224"/>
        <end position="1234"/>
    </location>
</feature>
<dbReference type="InterPro" id="IPR016024">
    <property type="entry name" value="ARM-type_fold"/>
</dbReference>
<protein>
    <submittedName>
        <fullName evidence="8">PDS5 cohesin associated factor B</fullName>
    </submittedName>
</protein>
<dbReference type="PANTHER" id="PTHR12663">
    <property type="entry name" value="ANDROGEN INDUCED INHIBITOR OF PROLIFERATION AS3 / PDS5-RELATED"/>
    <property type="match status" value="1"/>
</dbReference>
<dbReference type="Ensembl" id="ENSMCST00000003958.1">
    <property type="protein sequence ID" value="ENSMCSP00000003876.1"/>
    <property type="gene ID" value="ENSMCSG00000002289.1"/>
</dbReference>
<dbReference type="GO" id="GO:0000785">
    <property type="term" value="C:chromatin"/>
    <property type="evidence" value="ECO:0007669"/>
    <property type="project" value="TreeGrafter"/>
</dbReference>
<reference evidence="8" key="2">
    <citation type="submission" date="2025-09" db="UniProtKB">
        <authorList>
            <consortium name="Ensembl"/>
        </authorList>
    </citation>
    <scope>IDENTIFICATION</scope>
</reference>
<dbReference type="InterPro" id="IPR039776">
    <property type="entry name" value="Pds5"/>
</dbReference>
<dbReference type="GO" id="GO:0051301">
    <property type="term" value="P:cell division"/>
    <property type="evidence" value="ECO:0007669"/>
    <property type="project" value="UniProtKB-KW"/>
</dbReference>
<evidence type="ECO:0000256" key="1">
    <source>
        <dbReference type="ARBA" id="ARBA00004123"/>
    </source>
</evidence>
<evidence type="ECO:0000256" key="4">
    <source>
        <dbReference type="ARBA" id="ARBA00022776"/>
    </source>
</evidence>
<feature type="compositionally biased region" description="Acidic residues" evidence="7">
    <location>
        <begin position="1410"/>
        <end position="1419"/>
    </location>
</feature>
<feature type="region of interest" description="Disordered" evidence="7">
    <location>
        <begin position="1222"/>
        <end position="1534"/>
    </location>
</feature>
<reference evidence="8" key="1">
    <citation type="submission" date="2025-08" db="UniProtKB">
        <authorList>
            <consortium name="Ensembl"/>
        </authorList>
    </citation>
    <scope>IDENTIFICATION</scope>
</reference>
<dbReference type="FunFam" id="1.25.10.10:FF:000064">
    <property type="entry name" value="Sister chromatid cohesion protein PDS5 homolog A"/>
    <property type="match status" value="1"/>
</dbReference>
<proteinExistence type="predicted"/>
<dbReference type="GO" id="GO:0005634">
    <property type="term" value="C:nucleus"/>
    <property type="evidence" value="ECO:0007669"/>
    <property type="project" value="UniProtKB-SubCell"/>
</dbReference>
<dbReference type="SUPFAM" id="SSF48371">
    <property type="entry name" value="ARM repeat"/>
    <property type="match status" value="1"/>
</dbReference>
<feature type="compositionally biased region" description="Basic and acidic residues" evidence="7">
    <location>
        <begin position="1257"/>
        <end position="1269"/>
    </location>
</feature>
<feature type="compositionally biased region" description="Basic and acidic residues" evidence="7">
    <location>
        <begin position="1351"/>
        <end position="1360"/>
    </location>
</feature>
<feature type="compositionally biased region" description="Low complexity" evidence="7">
    <location>
        <begin position="1241"/>
        <end position="1252"/>
    </location>
</feature>
<evidence type="ECO:0000256" key="3">
    <source>
        <dbReference type="ARBA" id="ARBA00022737"/>
    </source>
</evidence>
<dbReference type="PANTHER" id="PTHR12663:SF1">
    <property type="entry name" value="SISTER CHROMATID COHESION PROTEIN PDS5 HOMOLOG B"/>
    <property type="match status" value="1"/>
</dbReference>
<keyword evidence="6" id="KW-0131">Cell cycle</keyword>
<dbReference type="GO" id="GO:0007064">
    <property type="term" value="P:mitotic sister chromatid cohesion"/>
    <property type="evidence" value="ECO:0007669"/>
    <property type="project" value="InterPro"/>
</dbReference>
<accession>A0A8C5T9Y8</accession>
<evidence type="ECO:0000313" key="8">
    <source>
        <dbReference type="Ensembl" id="ENSMCSP00000003876.1"/>
    </source>
</evidence>
<keyword evidence="2" id="KW-0132">Cell division</keyword>
<keyword evidence="3" id="KW-0677">Repeat</keyword>
<dbReference type="OrthoDB" id="200660at2759"/>
<keyword evidence="4" id="KW-0498">Mitosis</keyword>
<keyword evidence="9" id="KW-1185">Reference proteome</keyword>
<feature type="compositionally biased region" description="Acidic residues" evidence="7">
    <location>
        <begin position="1508"/>
        <end position="1519"/>
    </location>
</feature>
<evidence type="ECO:0000256" key="6">
    <source>
        <dbReference type="ARBA" id="ARBA00023306"/>
    </source>
</evidence>
<feature type="compositionally biased region" description="Basic and acidic residues" evidence="7">
    <location>
        <begin position="1310"/>
        <end position="1328"/>
    </location>
</feature>
<dbReference type="Pfam" id="PF20168">
    <property type="entry name" value="PDS5"/>
    <property type="match status" value="1"/>
</dbReference>
<feature type="compositionally biased region" description="Basic residues" evidence="7">
    <location>
        <begin position="1524"/>
        <end position="1534"/>
    </location>
</feature>
<dbReference type="InterPro" id="IPR011989">
    <property type="entry name" value="ARM-like"/>
</dbReference>
<feature type="compositionally biased region" description="Basic residues" evidence="7">
    <location>
        <begin position="1429"/>
        <end position="1440"/>
    </location>
</feature>
<dbReference type="CDD" id="cd19953">
    <property type="entry name" value="PDS5"/>
    <property type="match status" value="1"/>
</dbReference>
<dbReference type="Gene3D" id="1.25.10.10">
    <property type="entry name" value="Leucine-rich Repeat Variant"/>
    <property type="match status" value="2"/>
</dbReference>
<dbReference type="Proteomes" id="UP000694560">
    <property type="component" value="Unplaced"/>
</dbReference>
<dbReference type="FunFam" id="1.25.10.10:FF:001146">
    <property type="entry name" value="PDS5 cohesin associated factor B"/>
    <property type="match status" value="1"/>
</dbReference>
<feature type="compositionally biased region" description="Polar residues" evidence="7">
    <location>
        <begin position="1442"/>
        <end position="1458"/>
    </location>
</feature>
<evidence type="ECO:0000313" key="9">
    <source>
        <dbReference type="Proteomes" id="UP000694560"/>
    </source>
</evidence>
<name>A0A8C5T9Y8_9PASS</name>
<keyword evidence="5" id="KW-0539">Nucleus</keyword>